<feature type="region of interest" description="Disordered" evidence="6">
    <location>
        <begin position="195"/>
        <end position="215"/>
    </location>
</feature>
<comment type="similarity">
    <text evidence="1 5">Belongs to the DNA glycosylase MPG family.</text>
</comment>
<dbReference type="InterPro" id="IPR003180">
    <property type="entry name" value="MPG"/>
</dbReference>
<evidence type="ECO:0000313" key="7">
    <source>
        <dbReference type="EMBL" id="MCG2620292.1"/>
    </source>
</evidence>
<evidence type="ECO:0000256" key="1">
    <source>
        <dbReference type="ARBA" id="ARBA00009232"/>
    </source>
</evidence>
<keyword evidence="8" id="KW-1185">Reference proteome</keyword>
<dbReference type="InterPro" id="IPR011034">
    <property type="entry name" value="Formyl_transferase-like_C_sf"/>
</dbReference>
<dbReference type="NCBIfam" id="NF002003">
    <property type="entry name" value="PRK00802.1-3"/>
    <property type="match status" value="1"/>
</dbReference>
<dbReference type="PANTHER" id="PTHR10429:SF0">
    <property type="entry name" value="DNA-3-METHYLADENINE GLYCOSYLASE"/>
    <property type="match status" value="1"/>
</dbReference>
<keyword evidence="2 5" id="KW-0227">DNA damage</keyword>
<dbReference type="Proteomes" id="UP001165368">
    <property type="component" value="Unassembled WGS sequence"/>
</dbReference>
<dbReference type="PANTHER" id="PTHR10429">
    <property type="entry name" value="DNA-3-METHYLADENINE GLYCOSYLASE"/>
    <property type="match status" value="1"/>
</dbReference>
<proteinExistence type="inferred from homology"/>
<dbReference type="EC" id="3.2.2.-" evidence="5"/>
<accession>A0ABS9L0S2</accession>
<dbReference type="RefSeq" id="WP_237817400.1">
    <property type="nucleotide sequence ID" value="NZ_JAKLTQ010000001.1"/>
</dbReference>
<protein>
    <recommendedName>
        <fullName evidence="5">Putative 3-methyladenine DNA glycosylase</fullName>
        <ecNumber evidence="5">3.2.2.-</ecNumber>
    </recommendedName>
</protein>
<evidence type="ECO:0000256" key="3">
    <source>
        <dbReference type="ARBA" id="ARBA00022801"/>
    </source>
</evidence>
<evidence type="ECO:0000256" key="4">
    <source>
        <dbReference type="ARBA" id="ARBA00023204"/>
    </source>
</evidence>
<dbReference type="Pfam" id="PF02245">
    <property type="entry name" value="Pur_DNA_glyco"/>
    <property type="match status" value="1"/>
</dbReference>
<dbReference type="GO" id="GO:0016798">
    <property type="term" value="F:hydrolase activity, acting on glycosyl bonds"/>
    <property type="evidence" value="ECO:0007669"/>
    <property type="project" value="UniProtKB-KW"/>
</dbReference>
<keyword evidence="3 5" id="KW-0378">Hydrolase</keyword>
<gene>
    <name evidence="7" type="ORF">LVY72_00015</name>
</gene>
<reference evidence="7" key="1">
    <citation type="submission" date="2022-01" db="EMBL/GenBank/DDBJ databases">
        <authorList>
            <person name="Jo J.-H."/>
            <person name="Im W.-T."/>
        </authorList>
    </citation>
    <scope>NUCLEOTIDE SEQUENCE</scope>
    <source>
        <strain evidence="7">I2-34</strain>
    </source>
</reference>
<evidence type="ECO:0000313" key="8">
    <source>
        <dbReference type="Proteomes" id="UP001165368"/>
    </source>
</evidence>
<organism evidence="7 8">
    <name type="scientific">Arthrobacter hankyongi</name>
    <dbReference type="NCBI Taxonomy" id="2904801"/>
    <lineage>
        <taxon>Bacteria</taxon>
        <taxon>Bacillati</taxon>
        <taxon>Actinomycetota</taxon>
        <taxon>Actinomycetes</taxon>
        <taxon>Micrococcales</taxon>
        <taxon>Micrococcaceae</taxon>
        <taxon>Arthrobacter</taxon>
    </lineage>
</organism>
<dbReference type="SUPFAM" id="SSF50486">
    <property type="entry name" value="FMT C-terminal domain-like"/>
    <property type="match status" value="1"/>
</dbReference>
<comment type="caution">
    <text evidence="7">The sequence shown here is derived from an EMBL/GenBank/DDBJ whole genome shotgun (WGS) entry which is preliminary data.</text>
</comment>
<dbReference type="CDD" id="cd00540">
    <property type="entry name" value="AAG"/>
    <property type="match status" value="1"/>
</dbReference>
<dbReference type="HAMAP" id="MF_00527">
    <property type="entry name" value="3MGH"/>
    <property type="match status" value="1"/>
</dbReference>
<name>A0ABS9L0S2_9MICC</name>
<evidence type="ECO:0000256" key="6">
    <source>
        <dbReference type="SAM" id="MobiDB-lite"/>
    </source>
</evidence>
<evidence type="ECO:0000256" key="2">
    <source>
        <dbReference type="ARBA" id="ARBA00022763"/>
    </source>
</evidence>
<dbReference type="InterPro" id="IPR036995">
    <property type="entry name" value="MPG_sf"/>
</dbReference>
<keyword evidence="7" id="KW-0326">Glycosidase</keyword>
<dbReference type="Gene3D" id="3.10.300.10">
    <property type="entry name" value="Methylpurine-DNA glycosylase (MPG)"/>
    <property type="match status" value="1"/>
</dbReference>
<keyword evidence="4 5" id="KW-0234">DNA repair</keyword>
<dbReference type="NCBIfam" id="TIGR00567">
    <property type="entry name" value="3mg"/>
    <property type="match status" value="1"/>
</dbReference>
<evidence type="ECO:0000256" key="5">
    <source>
        <dbReference type="HAMAP-Rule" id="MF_00527"/>
    </source>
</evidence>
<sequence length="215" mass="23116">MDGALLKWLARPAVEVAPGLLGARLSRTTPEGEVAVRITEVEAYLGEHDPGSHAYRGMTKRNRTMFGPAGHIYVYFTYGMHHCVNIVCGHEGQATGVLVRAGEVTEGLELARRRRPAARNDDELAKGPARLAQALGLTLADDGMGFRHGSLGLQLPHAPAQHVRSGPRVGVGGEGGTEAYPWRFWIAGDRTVSAYRPAKPRVRSGRAPAEGPDPE</sequence>
<dbReference type="EMBL" id="JAKLTQ010000001">
    <property type="protein sequence ID" value="MCG2620292.1"/>
    <property type="molecule type" value="Genomic_DNA"/>
</dbReference>